<dbReference type="EMBL" id="LR824024">
    <property type="protein sequence ID" value="CAH0595081.1"/>
    <property type="molecule type" value="Genomic_DNA"/>
</dbReference>
<name>A0A9P0FV94_CHRIL</name>
<dbReference type="GO" id="GO:1902936">
    <property type="term" value="F:phosphatidylinositol bisphosphate binding"/>
    <property type="evidence" value="ECO:0007669"/>
    <property type="project" value="TreeGrafter"/>
</dbReference>
<dbReference type="PROSITE" id="PS50191">
    <property type="entry name" value="CRAL_TRIO"/>
    <property type="match status" value="1"/>
</dbReference>
<evidence type="ECO:0000313" key="3">
    <source>
        <dbReference type="Proteomes" id="UP001154114"/>
    </source>
</evidence>
<dbReference type="Proteomes" id="UP001154114">
    <property type="component" value="Chromosome 21"/>
</dbReference>
<dbReference type="AlphaFoldDB" id="A0A9P0FV94"/>
<dbReference type="PANTHER" id="PTHR10174:SF222">
    <property type="entry name" value="GH10083P-RELATED"/>
    <property type="match status" value="1"/>
</dbReference>
<dbReference type="PRINTS" id="PR00180">
    <property type="entry name" value="CRETINALDHBP"/>
</dbReference>
<protein>
    <recommendedName>
        <fullName evidence="1">CRAL-TRIO domain-containing protein</fullName>
    </recommendedName>
</protein>
<accession>A0A9P0FV94</accession>
<dbReference type="PANTHER" id="PTHR10174">
    <property type="entry name" value="ALPHA-TOCOPHEROL TRANSFER PROTEIN-RELATED"/>
    <property type="match status" value="1"/>
</dbReference>
<gene>
    <name evidence="2" type="ORF">CINC_LOCUS6522</name>
</gene>
<dbReference type="GO" id="GO:0016020">
    <property type="term" value="C:membrane"/>
    <property type="evidence" value="ECO:0007669"/>
    <property type="project" value="TreeGrafter"/>
</dbReference>
<dbReference type="SUPFAM" id="SSF52087">
    <property type="entry name" value="CRAL/TRIO domain"/>
    <property type="match status" value="1"/>
</dbReference>
<dbReference type="CDD" id="cd00170">
    <property type="entry name" value="SEC14"/>
    <property type="match status" value="1"/>
</dbReference>
<keyword evidence="3" id="KW-1185">Reference proteome</keyword>
<reference evidence="2" key="1">
    <citation type="submission" date="2021-12" db="EMBL/GenBank/DDBJ databases">
        <authorList>
            <person name="King R."/>
        </authorList>
    </citation>
    <scope>NUCLEOTIDE SEQUENCE</scope>
</reference>
<dbReference type="Pfam" id="PF00650">
    <property type="entry name" value="CRAL_TRIO"/>
    <property type="match status" value="1"/>
</dbReference>
<dbReference type="Gene3D" id="3.40.525.10">
    <property type="entry name" value="CRAL-TRIO lipid binding domain"/>
    <property type="match status" value="1"/>
</dbReference>
<proteinExistence type="predicted"/>
<dbReference type="OrthoDB" id="1434354at2759"/>
<sequence>MDYITEPENKLLRHGPEVIQKIRKEYNLDNKERREEAIKIVEQWIKTQDHFIKKDYPKSYIEKSIITSKGSIERAKMQIDKMCTMRTLLPKYFQITNIQDSELMDMLQKGYFGLVPVLTKEMHRVIIIKIKPDVDVYSKDSTLLFKFFVIVAEYLKCYDYCQGFMIIGDCFDASAADVLSKVNLLELQQIIPLFVEGFGTKIKGIIFVTGSKFIEGFVKLVKPFFSEKVANRIHVATTKAGVQEFIPDDILPEAYGGKGEPVEVLHEKLVQTLSSKAHQELLKEMNAACTDESKRNRDKFNEKYMGMPGTFRTLSLD</sequence>
<organism evidence="2 3">
    <name type="scientific">Chrysodeixis includens</name>
    <name type="common">Soybean looper</name>
    <name type="synonym">Pseudoplusia includens</name>
    <dbReference type="NCBI Taxonomy" id="689277"/>
    <lineage>
        <taxon>Eukaryota</taxon>
        <taxon>Metazoa</taxon>
        <taxon>Ecdysozoa</taxon>
        <taxon>Arthropoda</taxon>
        <taxon>Hexapoda</taxon>
        <taxon>Insecta</taxon>
        <taxon>Pterygota</taxon>
        <taxon>Neoptera</taxon>
        <taxon>Endopterygota</taxon>
        <taxon>Lepidoptera</taxon>
        <taxon>Glossata</taxon>
        <taxon>Ditrysia</taxon>
        <taxon>Noctuoidea</taxon>
        <taxon>Noctuidae</taxon>
        <taxon>Plusiinae</taxon>
        <taxon>Chrysodeixis</taxon>
    </lineage>
</organism>
<feature type="domain" description="CRAL-TRIO" evidence="1">
    <location>
        <begin position="99"/>
        <end position="263"/>
    </location>
</feature>
<evidence type="ECO:0000313" key="2">
    <source>
        <dbReference type="EMBL" id="CAH0595081.1"/>
    </source>
</evidence>
<dbReference type="InterPro" id="IPR036865">
    <property type="entry name" value="CRAL-TRIO_dom_sf"/>
</dbReference>
<evidence type="ECO:0000259" key="1">
    <source>
        <dbReference type="PROSITE" id="PS50191"/>
    </source>
</evidence>
<dbReference type="InterPro" id="IPR001251">
    <property type="entry name" value="CRAL-TRIO_dom"/>
</dbReference>